<feature type="transmembrane region" description="Helical" evidence="5">
    <location>
        <begin position="349"/>
        <end position="368"/>
    </location>
</feature>
<dbReference type="PANTHER" id="PTHR23508">
    <property type="entry name" value="CARBOXYLIC ACID TRANSPORTER PROTEIN HOMOLOG"/>
    <property type="match status" value="1"/>
</dbReference>
<sequence>MEQGQIAVGARGRWYDGLTAMHWRVLRASFLGWIFDGYEALVLVVVLVPMLHSVLTPAQAASSTIYAGIVIGITLLGWGIGGLVGGILADYVGRKRMMLWSVLLYALFSGFTALSDTVWTLCALRFLTGLAMGSEWSTGIALLSETWPEEARAKGAGFLQSGFGWGTLTAAVVWYAMSSLHPLGAETWRLMFVLGAVPALFVLYIRRGVNESEKWQRAVREKRWNATSASVSASSPAQRGTNAGVNGAANAAATATTHSEKRPFTLAQLFNEREAARRTLILLVLSIVTTVGWWAISSWLPTHTVAIAKAQNIADPMSWGSKVSISYTIGAIVAYMVAGFIIDAIGRKAFLSLSFVGSLVTTVITYKFTSSVEAMMVVAPINGFFTLGCAYVWMAIYPCELFTSTVRSTAISFVFNAARLIAWVFPIIAGSMIKSFGGVPQAAMALGSVYVIGIVLPWFLPETRGKGMPD</sequence>
<feature type="domain" description="Major facilitator superfamily (MFS) profile" evidence="6">
    <location>
        <begin position="25"/>
        <end position="465"/>
    </location>
</feature>
<dbReference type="RefSeq" id="WP_219801219.1">
    <property type="nucleotide sequence ID" value="NZ_CP080096.1"/>
</dbReference>
<protein>
    <submittedName>
        <fullName evidence="7">MFS transporter</fullName>
    </submittedName>
</protein>
<feature type="transmembrane region" description="Helical" evidence="5">
    <location>
        <begin position="325"/>
        <end position="342"/>
    </location>
</feature>
<feature type="transmembrane region" description="Helical" evidence="5">
    <location>
        <begin position="409"/>
        <end position="433"/>
    </location>
</feature>
<proteinExistence type="predicted"/>
<dbReference type="PANTHER" id="PTHR23508:SF10">
    <property type="entry name" value="CARBOXYLIC ACID TRANSPORTER PROTEIN HOMOLOG"/>
    <property type="match status" value="1"/>
</dbReference>
<keyword evidence="3 5" id="KW-1133">Transmembrane helix</keyword>
<name>A0ABX8US10_9BURK</name>
<gene>
    <name evidence="7" type="ORF">KZJ38_32990</name>
</gene>
<dbReference type="InterPro" id="IPR005829">
    <property type="entry name" value="Sugar_transporter_CS"/>
</dbReference>
<dbReference type="InterPro" id="IPR005828">
    <property type="entry name" value="MFS_sugar_transport-like"/>
</dbReference>
<dbReference type="InterPro" id="IPR020846">
    <property type="entry name" value="MFS_dom"/>
</dbReference>
<feature type="transmembrane region" description="Helical" evidence="5">
    <location>
        <begin position="126"/>
        <end position="144"/>
    </location>
</feature>
<evidence type="ECO:0000256" key="1">
    <source>
        <dbReference type="ARBA" id="ARBA00004141"/>
    </source>
</evidence>
<keyword evidence="4 5" id="KW-0472">Membrane</keyword>
<dbReference type="PROSITE" id="PS00217">
    <property type="entry name" value="SUGAR_TRANSPORT_2"/>
    <property type="match status" value="1"/>
</dbReference>
<feature type="transmembrane region" description="Helical" evidence="5">
    <location>
        <begin position="30"/>
        <end position="52"/>
    </location>
</feature>
<feature type="transmembrane region" description="Helical" evidence="5">
    <location>
        <begin position="188"/>
        <end position="205"/>
    </location>
</feature>
<feature type="transmembrane region" description="Helical" evidence="5">
    <location>
        <begin position="97"/>
        <end position="114"/>
    </location>
</feature>
<evidence type="ECO:0000313" key="7">
    <source>
        <dbReference type="EMBL" id="QYD71790.1"/>
    </source>
</evidence>
<evidence type="ECO:0000259" key="6">
    <source>
        <dbReference type="PROSITE" id="PS50850"/>
    </source>
</evidence>
<organism evidence="7 8">
    <name type="scientific">Paraburkholderia edwinii</name>
    <dbReference type="NCBI Taxonomy" id="2861782"/>
    <lineage>
        <taxon>Bacteria</taxon>
        <taxon>Pseudomonadati</taxon>
        <taxon>Pseudomonadota</taxon>
        <taxon>Betaproteobacteria</taxon>
        <taxon>Burkholderiales</taxon>
        <taxon>Burkholderiaceae</taxon>
        <taxon>Paraburkholderia</taxon>
    </lineage>
</organism>
<evidence type="ECO:0000313" key="8">
    <source>
        <dbReference type="Proteomes" id="UP000826462"/>
    </source>
</evidence>
<dbReference type="Proteomes" id="UP000826462">
    <property type="component" value="Chromosome 2"/>
</dbReference>
<reference evidence="7 8" key="1">
    <citation type="submission" date="2021-07" db="EMBL/GenBank/DDBJ databases">
        <title>Paraburkholderia edwinii protects Aspergillus sp. from phenazines by acting as a toxin sponge.</title>
        <authorList>
            <person name="Dahlstrom K.M."/>
            <person name="Newman D.K."/>
        </authorList>
    </citation>
    <scope>NUCLEOTIDE SEQUENCE [LARGE SCALE GENOMIC DNA]</scope>
    <source>
        <strain evidence="7 8">Pe01</strain>
    </source>
</reference>
<dbReference type="EMBL" id="CP080096">
    <property type="protein sequence ID" value="QYD71790.1"/>
    <property type="molecule type" value="Genomic_DNA"/>
</dbReference>
<keyword evidence="8" id="KW-1185">Reference proteome</keyword>
<evidence type="ECO:0000256" key="3">
    <source>
        <dbReference type="ARBA" id="ARBA00022989"/>
    </source>
</evidence>
<feature type="transmembrane region" description="Helical" evidence="5">
    <location>
        <begin position="64"/>
        <end position="85"/>
    </location>
</feature>
<dbReference type="Pfam" id="PF00083">
    <property type="entry name" value="Sugar_tr"/>
    <property type="match status" value="1"/>
</dbReference>
<dbReference type="InterPro" id="IPR036259">
    <property type="entry name" value="MFS_trans_sf"/>
</dbReference>
<dbReference type="SUPFAM" id="SSF103473">
    <property type="entry name" value="MFS general substrate transporter"/>
    <property type="match status" value="1"/>
</dbReference>
<feature type="transmembrane region" description="Helical" evidence="5">
    <location>
        <begin position="156"/>
        <end position="176"/>
    </location>
</feature>
<keyword evidence="2 5" id="KW-0812">Transmembrane</keyword>
<accession>A0ABX8US10</accession>
<dbReference type="PROSITE" id="PS50850">
    <property type="entry name" value="MFS"/>
    <property type="match status" value="1"/>
</dbReference>
<feature type="transmembrane region" description="Helical" evidence="5">
    <location>
        <begin position="279"/>
        <end position="296"/>
    </location>
</feature>
<evidence type="ECO:0000256" key="2">
    <source>
        <dbReference type="ARBA" id="ARBA00022692"/>
    </source>
</evidence>
<evidence type="ECO:0000256" key="4">
    <source>
        <dbReference type="ARBA" id="ARBA00023136"/>
    </source>
</evidence>
<feature type="transmembrane region" description="Helical" evidence="5">
    <location>
        <begin position="439"/>
        <end position="460"/>
    </location>
</feature>
<comment type="subcellular location">
    <subcellularLocation>
        <location evidence="1">Membrane</location>
        <topology evidence="1">Multi-pass membrane protein</topology>
    </subcellularLocation>
</comment>
<feature type="transmembrane region" description="Helical" evidence="5">
    <location>
        <begin position="374"/>
        <end position="397"/>
    </location>
</feature>
<dbReference type="PROSITE" id="PS00216">
    <property type="entry name" value="SUGAR_TRANSPORT_1"/>
    <property type="match status" value="2"/>
</dbReference>
<evidence type="ECO:0000256" key="5">
    <source>
        <dbReference type="SAM" id="Phobius"/>
    </source>
</evidence>
<dbReference type="Gene3D" id="1.20.1250.20">
    <property type="entry name" value="MFS general substrate transporter like domains"/>
    <property type="match status" value="1"/>
</dbReference>